<dbReference type="AlphaFoldDB" id="A0A645C5F3"/>
<evidence type="ECO:0000259" key="1">
    <source>
        <dbReference type="Pfam" id="PF03992"/>
    </source>
</evidence>
<evidence type="ECO:0000313" key="2">
    <source>
        <dbReference type="EMBL" id="MPM72795.1"/>
    </source>
</evidence>
<dbReference type="InterPro" id="IPR007138">
    <property type="entry name" value="ABM_dom"/>
</dbReference>
<dbReference type="PANTHER" id="PTHR37811">
    <property type="entry name" value="BLL5343 PROTEIN"/>
    <property type="match status" value="1"/>
</dbReference>
<accession>A0A645C5F3</accession>
<dbReference type="InterPro" id="IPR052936">
    <property type="entry name" value="Jasmonate_Hydroxylase-like"/>
</dbReference>
<dbReference type="EMBL" id="VSSQ01024964">
    <property type="protein sequence ID" value="MPM72795.1"/>
    <property type="molecule type" value="Genomic_DNA"/>
</dbReference>
<proteinExistence type="predicted"/>
<feature type="domain" description="ABM" evidence="1">
    <location>
        <begin position="14"/>
        <end position="86"/>
    </location>
</feature>
<dbReference type="SUPFAM" id="SSF54909">
    <property type="entry name" value="Dimeric alpha+beta barrel"/>
    <property type="match status" value="1"/>
</dbReference>
<reference evidence="2" key="1">
    <citation type="submission" date="2019-08" db="EMBL/GenBank/DDBJ databases">
        <authorList>
            <person name="Kucharzyk K."/>
            <person name="Murdoch R.W."/>
            <person name="Higgins S."/>
            <person name="Loffler F."/>
        </authorList>
    </citation>
    <scope>NUCLEOTIDE SEQUENCE</scope>
</reference>
<protein>
    <recommendedName>
        <fullName evidence="1">ABM domain-containing protein</fullName>
    </recommendedName>
</protein>
<gene>
    <name evidence="2" type="primary">yqjZ_2</name>
    <name evidence="2" type="ORF">SDC9_119771</name>
</gene>
<dbReference type="Gene3D" id="3.30.70.100">
    <property type="match status" value="1"/>
</dbReference>
<dbReference type="PANTHER" id="PTHR37811:SF2">
    <property type="entry name" value="ABM DOMAIN-CONTAINING PROTEIN"/>
    <property type="match status" value="1"/>
</dbReference>
<dbReference type="InterPro" id="IPR011008">
    <property type="entry name" value="Dimeric_a/b-barrel"/>
</dbReference>
<organism evidence="2">
    <name type="scientific">bioreactor metagenome</name>
    <dbReference type="NCBI Taxonomy" id="1076179"/>
    <lineage>
        <taxon>unclassified sequences</taxon>
        <taxon>metagenomes</taxon>
        <taxon>ecological metagenomes</taxon>
    </lineage>
</organism>
<sequence>MDISNFAQLPEPPYYAVIFSSQRTEGDHGYAEMADRMADLASQQPGYLGAESVRDAQGFGITVSYWQSEEAIRQWKQHTEHQLAREKGRTGWYAHFDIRIAKVERAYGKAP</sequence>
<name>A0A645C5F3_9ZZZZ</name>
<comment type="caution">
    <text evidence="2">The sequence shown here is derived from an EMBL/GenBank/DDBJ whole genome shotgun (WGS) entry which is preliminary data.</text>
</comment>
<dbReference type="Pfam" id="PF03992">
    <property type="entry name" value="ABM"/>
    <property type="match status" value="1"/>
</dbReference>